<keyword evidence="3" id="KW-0238">DNA-binding</keyword>
<sequence length="415" mass="46332">MSCNWPQVKLGELVEITSSKRVKMADYVEKGVPFFRSKEVIERYKGNAITTELYITEEHYQTIKDKFGAPEEGHILLTSVGTLGIPYQVQANDKFYFKDGNLTWFKEFADAIDAEFLFYWLTSPIAKRKFGEITIGSTQKALTIVALKGIEIDLPPKNVQKQVVQIVKSLDKKLSNNRGVNKTLEQMAQTIFKSWFVDFDPVKAKMNGELPEGIDAATASLFPEKLVESELGLIPEGWEPKQLKDVLELAYGKALKKTDRVAGDVPVYGSGGLTGYHNQSLVEGPGIIVGRKGTVGSVYWEPKAFYPIDTVFYVKPKAGYSLKYCHLVLQNLGLKDMNTDAAVPGLNRNNAYRLDVITPSECVLKKFEEMMQSFQSKVDANNAQNASLESLRDTLLPKLLSGEFILTDSSEAKNV</sequence>
<evidence type="ECO:0000313" key="5">
    <source>
        <dbReference type="EMBL" id="CDS98400.1"/>
    </source>
</evidence>
<evidence type="ECO:0000256" key="3">
    <source>
        <dbReference type="ARBA" id="ARBA00023125"/>
    </source>
</evidence>
<accession>A0A822MUP6</accession>
<evidence type="ECO:0000313" key="6">
    <source>
        <dbReference type="Proteomes" id="UP000049495"/>
    </source>
</evidence>
<dbReference type="CDD" id="cd17267">
    <property type="entry name" value="RMtype1_S_EcoAO83I-TRD1-CR1_like"/>
    <property type="match status" value="1"/>
</dbReference>
<organism evidence="5 6">
    <name type="scientific">Vibrio crassostreae</name>
    <dbReference type="NCBI Taxonomy" id="246167"/>
    <lineage>
        <taxon>Bacteria</taxon>
        <taxon>Pseudomonadati</taxon>
        <taxon>Pseudomonadota</taxon>
        <taxon>Gammaproteobacteria</taxon>
        <taxon>Vibrionales</taxon>
        <taxon>Vibrionaceae</taxon>
        <taxon>Vibrio</taxon>
    </lineage>
</organism>
<dbReference type="GeneID" id="93903373"/>
<dbReference type="EC" id="3.1.21.3" evidence="5"/>
<keyword evidence="2" id="KW-0680">Restriction system</keyword>
<dbReference type="GO" id="GO:0003677">
    <property type="term" value="F:DNA binding"/>
    <property type="evidence" value="ECO:0007669"/>
    <property type="project" value="UniProtKB-KW"/>
</dbReference>
<dbReference type="InterPro" id="IPR000055">
    <property type="entry name" value="Restrct_endonuc_typeI_TRD"/>
</dbReference>
<reference evidence="6" key="1">
    <citation type="submission" date="2014-06" db="EMBL/GenBank/DDBJ databases">
        <authorList>
            <person name="Le Roux Frederique"/>
        </authorList>
    </citation>
    <scope>NUCLEOTIDE SEQUENCE [LARGE SCALE GENOMIC DNA]</scope>
    <source>
        <strain evidence="6">J5-5</strain>
    </source>
</reference>
<dbReference type="Gene3D" id="3.90.220.20">
    <property type="entry name" value="DNA methylase specificity domains"/>
    <property type="match status" value="2"/>
</dbReference>
<comment type="caution">
    <text evidence="5">The sequence shown here is derived from an EMBL/GenBank/DDBJ whole genome shotgun (WGS) entry which is preliminary data.</text>
</comment>
<feature type="domain" description="Type I restriction modification DNA specificity" evidence="4">
    <location>
        <begin position="235"/>
        <end position="338"/>
    </location>
</feature>
<dbReference type="AlphaFoldDB" id="A0A822MUP6"/>
<comment type="similarity">
    <text evidence="1">Belongs to the type-I restriction system S methylase family.</text>
</comment>
<dbReference type="InterPro" id="IPR052021">
    <property type="entry name" value="Type-I_RS_S_subunit"/>
</dbReference>
<dbReference type="EMBL" id="CCJV01000039">
    <property type="protein sequence ID" value="CDS98400.1"/>
    <property type="molecule type" value="Genomic_DNA"/>
</dbReference>
<evidence type="ECO:0000256" key="2">
    <source>
        <dbReference type="ARBA" id="ARBA00022747"/>
    </source>
</evidence>
<evidence type="ECO:0000256" key="1">
    <source>
        <dbReference type="ARBA" id="ARBA00010923"/>
    </source>
</evidence>
<dbReference type="GO" id="GO:0009035">
    <property type="term" value="F:type I site-specific deoxyribonuclease activity"/>
    <property type="evidence" value="ECO:0007669"/>
    <property type="project" value="UniProtKB-EC"/>
</dbReference>
<feature type="domain" description="Type I restriction modification DNA specificity" evidence="4">
    <location>
        <begin position="4"/>
        <end position="186"/>
    </location>
</feature>
<dbReference type="PANTHER" id="PTHR30408:SF13">
    <property type="entry name" value="TYPE I RESTRICTION ENZYME HINDI SPECIFICITY SUBUNIT"/>
    <property type="match status" value="1"/>
</dbReference>
<dbReference type="Pfam" id="PF01420">
    <property type="entry name" value="Methylase_S"/>
    <property type="match status" value="2"/>
</dbReference>
<keyword evidence="5" id="KW-0378">Hydrolase</keyword>
<proteinExistence type="inferred from homology"/>
<dbReference type="GO" id="GO:0009307">
    <property type="term" value="P:DNA restriction-modification system"/>
    <property type="evidence" value="ECO:0007669"/>
    <property type="project" value="UniProtKB-KW"/>
</dbReference>
<name>A0A822MUP6_9VIBR</name>
<dbReference type="REBASE" id="118920">
    <property type="entry name" value="S.VcrJ55ORF1330002P"/>
</dbReference>
<dbReference type="SUPFAM" id="SSF116734">
    <property type="entry name" value="DNA methylase specificity domain"/>
    <property type="match status" value="2"/>
</dbReference>
<protein>
    <submittedName>
        <fullName evidence="5">Type I restriction enzyme, S subunit</fullName>
        <ecNumber evidence="5">3.1.21.3</ecNumber>
    </submittedName>
</protein>
<evidence type="ECO:0000259" key="4">
    <source>
        <dbReference type="Pfam" id="PF01420"/>
    </source>
</evidence>
<dbReference type="RefSeq" id="WP_080968097.1">
    <property type="nucleotide sequence ID" value="NZ_AP025478.1"/>
</dbReference>
<dbReference type="PANTHER" id="PTHR30408">
    <property type="entry name" value="TYPE-1 RESTRICTION ENZYME ECOKI SPECIFICITY PROTEIN"/>
    <property type="match status" value="1"/>
</dbReference>
<dbReference type="InterPro" id="IPR044946">
    <property type="entry name" value="Restrct_endonuc_typeI_TRD_sf"/>
</dbReference>
<gene>
    <name evidence="5" type="primary">hsdS</name>
    <name evidence="5" type="ORF">VCR5J5_1330003</name>
</gene>
<dbReference type="Proteomes" id="UP000049495">
    <property type="component" value="Unassembled WGS sequence"/>
</dbReference>